<proteinExistence type="predicted"/>
<dbReference type="GO" id="GO:0016841">
    <property type="term" value="F:ammonia-lyase activity"/>
    <property type="evidence" value="ECO:0007669"/>
    <property type="project" value="UniProtKB-ARBA"/>
</dbReference>
<name>A0A6I6SL88_9GAMM</name>
<keyword evidence="3" id="KW-1185">Reference proteome</keyword>
<dbReference type="InterPro" id="IPR024083">
    <property type="entry name" value="Fumarase/histidase_N"/>
</dbReference>
<dbReference type="Gene3D" id="1.20.200.10">
    <property type="entry name" value="Fumarase/aspartase (Central domain)"/>
    <property type="match status" value="1"/>
</dbReference>
<evidence type="ECO:0000256" key="1">
    <source>
        <dbReference type="ARBA" id="ARBA00023239"/>
    </source>
</evidence>
<dbReference type="KEGG" id="htx:EKK97_11130"/>
<dbReference type="AlphaFoldDB" id="A0A6I6SL88"/>
<sequence>MNSISQTHWANWRKLPVNEHAECVELGATPVEWQQVVRVARHGALLSLSQGAWERIAAARQAVEEIASSTVPHYGINTGLGALCDVVLKRDELQRLSYHTLMSHACGVGTPLRTEQVRAIICCAVINYSHGYSGISPAVVKGLLHLLNERITPIVPSRGSVGYLTHMAHIGLVLIGHGEVEFNGQRMSARQALDAIGMAPLTLGPKDGLSLVNGTPAMTGLACLALEDTARLAAWADIVGAMSFEALGGQLDALLPQVTGLKRHQGVRHVGDNLHQLLQYSRRLARCQGQHLQDALSLRSIPQVHGACRDQFAHAARQIDQELNSATDNPLVIATEDGYRVVSQANPHGASVAMACDLLAIAVCEWSSISERRAYRLVTPQTSRLPPFLTDEVGVKSGMMIAQYTAASLVADNKRLAQPAVTDNFLTSGLQEDHLSLGESAALKLDQALDNAFQVIAIEYLLAAQAFDLIEDQDFAPGTELAWKALREAVPFYNEEHPLHLDLQTARHLLQDTSRQASFITLAPHLYPGKRQTCLISVSIPAA</sequence>
<accession>A0A6I6SL88</accession>
<dbReference type="Pfam" id="PF00221">
    <property type="entry name" value="Lyase_aromatic"/>
    <property type="match status" value="1"/>
</dbReference>
<reference evidence="2 3" key="1">
    <citation type="submission" date="2019-01" db="EMBL/GenBank/DDBJ databases">
        <title>Complete genome of a denitifying bacterium Halomons sp. BC-M4-5.</title>
        <authorList>
            <person name="Wang L."/>
            <person name="Shao Z."/>
        </authorList>
    </citation>
    <scope>NUCLEOTIDE SEQUENCE [LARGE SCALE GENOMIC DNA]</scope>
    <source>
        <strain evidence="2 3">BC-M4-5</strain>
    </source>
</reference>
<dbReference type="OrthoDB" id="9806955at2"/>
<dbReference type="CDD" id="cd00332">
    <property type="entry name" value="PAL-HAL"/>
    <property type="match status" value="1"/>
</dbReference>
<evidence type="ECO:0000313" key="3">
    <source>
        <dbReference type="Proteomes" id="UP000464013"/>
    </source>
</evidence>
<keyword evidence="1 2" id="KW-0456">Lyase</keyword>
<dbReference type="FunFam" id="1.10.275.10:FF:000005">
    <property type="entry name" value="Histidine ammonia-lyase"/>
    <property type="match status" value="1"/>
</dbReference>
<protein>
    <submittedName>
        <fullName evidence="2">Histidine ammonia-lyase</fullName>
    </submittedName>
</protein>
<dbReference type="SUPFAM" id="SSF48557">
    <property type="entry name" value="L-aspartase-like"/>
    <property type="match status" value="1"/>
</dbReference>
<organism evidence="2 3">
    <name type="scientific">Billgrantia tianxiuensis</name>
    <dbReference type="NCBI Taxonomy" id="2497861"/>
    <lineage>
        <taxon>Bacteria</taxon>
        <taxon>Pseudomonadati</taxon>
        <taxon>Pseudomonadota</taxon>
        <taxon>Gammaproteobacteria</taxon>
        <taxon>Oceanospirillales</taxon>
        <taxon>Halomonadaceae</taxon>
        <taxon>Billgrantia</taxon>
    </lineage>
</organism>
<dbReference type="EMBL" id="CP035042">
    <property type="protein sequence ID" value="QHC50041.1"/>
    <property type="molecule type" value="Genomic_DNA"/>
</dbReference>
<dbReference type="InterPro" id="IPR008948">
    <property type="entry name" value="L-Aspartase-like"/>
</dbReference>
<dbReference type="Gene3D" id="1.10.275.10">
    <property type="entry name" value="Fumarase/aspartase (N-terminal domain)"/>
    <property type="match status" value="1"/>
</dbReference>
<dbReference type="RefSeq" id="WP_159551885.1">
    <property type="nucleotide sequence ID" value="NZ_CP035042.1"/>
</dbReference>
<dbReference type="InterPro" id="IPR001106">
    <property type="entry name" value="Aromatic_Lyase"/>
</dbReference>
<gene>
    <name evidence="2" type="ORF">EKK97_11130</name>
</gene>
<evidence type="ECO:0000313" key="2">
    <source>
        <dbReference type="EMBL" id="QHC50041.1"/>
    </source>
</evidence>
<dbReference type="PANTHER" id="PTHR10362">
    <property type="entry name" value="HISTIDINE AMMONIA-LYASE"/>
    <property type="match status" value="1"/>
</dbReference>
<dbReference type="Proteomes" id="UP000464013">
    <property type="component" value="Chromosome"/>
</dbReference>